<dbReference type="GO" id="GO:0072686">
    <property type="term" value="C:mitotic spindle"/>
    <property type="evidence" value="ECO:0007669"/>
    <property type="project" value="TreeGrafter"/>
</dbReference>
<evidence type="ECO:0000256" key="3">
    <source>
        <dbReference type="ARBA" id="ARBA00047202"/>
    </source>
</evidence>
<dbReference type="Pfam" id="PF07160">
    <property type="entry name" value="SKA1"/>
    <property type="match status" value="1"/>
</dbReference>
<feature type="region of interest" description="Disordered" evidence="4">
    <location>
        <begin position="89"/>
        <end position="117"/>
    </location>
</feature>
<comment type="caution">
    <text evidence="5">The sequence shown here is derived from an EMBL/GenBank/DDBJ whole genome shotgun (WGS) entry which is preliminary data.</text>
</comment>
<dbReference type="GO" id="GO:0008017">
    <property type="term" value="F:microtubule binding"/>
    <property type="evidence" value="ECO:0007669"/>
    <property type="project" value="InterPro"/>
</dbReference>
<organism evidence="5 6">
    <name type="scientific">Artemia franciscana</name>
    <name type="common">Brine shrimp</name>
    <name type="synonym">Artemia sanfranciscana</name>
    <dbReference type="NCBI Taxonomy" id="6661"/>
    <lineage>
        <taxon>Eukaryota</taxon>
        <taxon>Metazoa</taxon>
        <taxon>Ecdysozoa</taxon>
        <taxon>Arthropoda</taxon>
        <taxon>Crustacea</taxon>
        <taxon>Branchiopoda</taxon>
        <taxon>Anostraca</taxon>
        <taxon>Artemiidae</taxon>
        <taxon>Artemia</taxon>
    </lineage>
</organism>
<dbReference type="GO" id="GO:0000940">
    <property type="term" value="C:outer kinetochore"/>
    <property type="evidence" value="ECO:0007669"/>
    <property type="project" value="TreeGrafter"/>
</dbReference>
<gene>
    <name evidence="5" type="ORF">QYM36_005892</name>
</gene>
<dbReference type="Proteomes" id="UP001187531">
    <property type="component" value="Unassembled WGS sequence"/>
</dbReference>
<sequence length="243" mass="27715">MCMADLQSTLLEAYMTRKMALESALSNVGTEDQELVQEFFKLFEDVHATLSGCIVDCHKGITIQNQYGPELTSGVVKLVAEHGHLLKEVKEEREENAPAPLENGEAENGHDNKAESPRRLIPELSSAEFEKVPRYVKDRVPYDAMKPFIDQLEVIINKKYLLLSKPRAQVSRQDMEKVKEFRSQEKDETRGMKFFVPGDLKHFSSLTYDSKTKKMLAILTYVRKLKEIRGPGALVRYAVPRPN</sequence>
<proteinExistence type="inferred from homology"/>
<accession>A0AA88LEL6</accession>
<name>A0AA88LEL6_ARTSF</name>
<evidence type="ECO:0000256" key="2">
    <source>
        <dbReference type="ARBA" id="ARBA00047182"/>
    </source>
</evidence>
<reference evidence="5" key="1">
    <citation type="submission" date="2023-07" db="EMBL/GenBank/DDBJ databases">
        <title>Chromosome-level genome assembly of Artemia franciscana.</title>
        <authorList>
            <person name="Jo E."/>
        </authorList>
    </citation>
    <scope>NUCLEOTIDE SEQUENCE</scope>
    <source>
        <tissue evidence="5">Whole body</tissue>
    </source>
</reference>
<dbReference type="PANTHER" id="PTHR28573">
    <property type="entry name" value="SPINDLE AND KINETOCHORE-ASSOCIATED PROTEIN 1"/>
    <property type="match status" value="1"/>
</dbReference>
<dbReference type="EMBL" id="JAVRJZ010000009">
    <property type="protein sequence ID" value="KAK2718710.1"/>
    <property type="molecule type" value="Genomic_DNA"/>
</dbReference>
<dbReference type="Gene3D" id="1.10.10.1890">
    <property type="entry name" value="Ska1 microtubule binding domain-like"/>
    <property type="match status" value="1"/>
</dbReference>
<dbReference type="PANTHER" id="PTHR28573:SF1">
    <property type="entry name" value="SPINDLE AND KINETOCHORE-ASSOCIATED PROTEIN 1"/>
    <property type="match status" value="1"/>
</dbReference>
<evidence type="ECO:0000313" key="6">
    <source>
        <dbReference type="Proteomes" id="UP001187531"/>
    </source>
</evidence>
<dbReference type="GO" id="GO:0005876">
    <property type="term" value="C:spindle microtubule"/>
    <property type="evidence" value="ECO:0007669"/>
    <property type="project" value="TreeGrafter"/>
</dbReference>
<evidence type="ECO:0000256" key="4">
    <source>
        <dbReference type="SAM" id="MobiDB-lite"/>
    </source>
</evidence>
<keyword evidence="6" id="KW-1185">Reference proteome</keyword>
<dbReference type="GO" id="GO:0031110">
    <property type="term" value="P:regulation of microtubule polymerization or depolymerization"/>
    <property type="evidence" value="ECO:0007669"/>
    <property type="project" value="TreeGrafter"/>
</dbReference>
<comment type="similarity">
    <text evidence="1">Belongs to the SKA1 family.</text>
</comment>
<feature type="compositionally biased region" description="Basic and acidic residues" evidence="4">
    <location>
        <begin position="107"/>
        <end position="117"/>
    </location>
</feature>
<evidence type="ECO:0000256" key="1">
    <source>
        <dbReference type="ARBA" id="ARBA00006836"/>
    </source>
</evidence>
<dbReference type="GO" id="GO:0000278">
    <property type="term" value="P:mitotic cell cycle"/>
    <property type="evidence" value="ECO:0007669"/>
    <property type="project" value="TreeGrafter"/>
</dbReference>
<dbReference type="AlphaFoldDB" id="A0AA88LEL6"/>
<dbReference type="GO" id="GO:0007059">
    <property type="term" value="P:chromosome segregation"/>
    <property type="evidence" value="ECO:0007669"/>
    <property type="project" value="InterPro"/>
</dbReference>
<dbReference type="GO" id="GO:0051301">
    <property type="term" value="P:cell division"/>
    <property type="evidence" value="ECO:0007669"/>
    <property type="project" value="InterPro"/>
</dbReference>
<dbReference type="InterPro" id="IPR042031">
    <property type="entry name" value="SKA1_MBD_sf"/>
</dbReference>
<evidence type="ECO:0000313" key="5">
    <source>
        <dbReference type="EMBL" id="KAK2718710.1"/>
    </source>
</evidence>
<protein>
    <recommendedName>
        <fullName evidence="2">SKA complex subunit 1</fullName>
    </recommendedName>
    <alternativeName>
        <fullName evidence="3">Spindle and kinetochore-associated protein 1</fullName>
    </alternativeName>
</protein>
<dbReference type="InterPro" id="IPR009829">
    <property type="entry name" value="SKA1"/>
</dbReference>